<name>A0ABV9JNS0_9GAMM</name>
<dbReference type="InterPro" id="IPR043138">
    <property type="entry name" value="GGT_lsub"/>
</dbReference>
<evidence type="ECO:0000313" key="6">
    <source>
        <dbReference type="Proteomes" id="UP001595962"/>
    </source>
</evidence>
<comment type="PTM">
    <text evidence="4">Cleaved by autocatalysis into a large and a small subunit.</text>
</comment>
<keyword evidence="4" id="KW-0865">Zymogen</keyword>
<organism evidence="5 6">
    <name type="scientific">Rheinheimera marina</name>
    <dbReference type="NCBI Taxonomy" id="1774958"/>
    <lineage>
        <taxon>Bacteria</taxon>
        <taxon>Pseudomonadati</taxon>
        <taxon>Pseudomonadota</taxon>
        <taxon>Gammaproteobacteria</taxon>
        <taxon>Chromatiales</taxon>
        <taxon>Chromatiaceae</taxon>
        <taxon>Rheinheimera</taxon>
    </lineage>
</organism>
<keyword evidence="4 5" id="KW-0012">Acyltransferase</keyword>
<comment type="catalytic activity">
    <reaction evidence="2 4">
        <text>glutathione + H2O = L-cysteinylglycine + L-glutamate</text>
        <dbReference type="Rhea" id="RHEA:28807"/>
        <dbReference type="ChEBI" id="CHEBI:15377"/>
        <dbReference type="ChEBI" id="CHEBI:29985"/>
        <dbReference type="ChEBI" id="CHEBI:57925"/>
        <dbReference type="ChEBI" id="CHEBI:61694"/>
        <dbReference type="EC" id="3.4.19.13"/>
    </reaction>
</comment>
<evidence type="ECO:0000256" key="3">
    <source>
        <dbReference type="ARBA" id="ARBA00047417"/>
    </source>
</evidence>
<dbReference type="NCBIfam" id="TIGR00066">
    <property type="entry name" value="g_glut_trans"/>
    <property type="match status" value="1"/>
</dbReference>
<dbReference type="Proteomes" id="UP001595962">
    <property type="component" value="Unassembled WGS sequence"/>
</dbReference>
<dbReference type="SUPFAM" id="SSF56235">
    <property type="entry name" value="N-terminal nucleophile aminohydrolases (Ntn hydrolases)"/>
    <property type="match status" value="1"/>
</dbReference>
<dbReference type="PRINTS" id="PR01210">
    <property type="entry name" value="GGTRANSPTASE"/>
</dbReference>
<dbReference type="Pfam" id="PF01019">
    <property type="entry name" value="G_glu_transpept"/>
    <property type="match status" value="1"/>
</dbReference>
<dbReference type="Gene3D" id="1.10.246.130">
    <property type="match status" value="1"/>
</dbReference>
<dbReference type="InterPro" id="IPR029055">
    <property type="entry name" value="Ntn_hydrolases_N"/>
</dbReference>
<dbReference type="EC" id="2.3.2.2" evidence="4"/>
<accession>A0ABV9JNS0</accession>
<dbReference type="GO" id="GO:0103068">
    <property type="term" value="F:leukotriene C4 gamma-glutamyl transferase activity"/>
    <property type="evidence" value="ECO:0007669"/>
    <property type="project" value="UniProtKB-EC"/>
</dbReference>
<reference evidence="6" key="1">
    <citation type="journal article" date="2019" name="Int. J. Syst. Evol. Microbiol.">
        <title>The Global Catalogue of Microorganisms (GCM) 10K type strain sequencing project: providing services to taxonomists for standard genome sequencing and annotation.</title>
        <authorList>
            <consortium name="The Broad Institute Genomics Platform"/>
            <consortium name="The Broad Institute Genome Sequencing Center for Infectious Disease"/>
            <person name="Wu L."/>
            <person name="Ma J."/>
        </authorList>
    </citation>
    <scope>NUCLEOTIDE SEQUENCE [LARGE SCALE GENOMIC DNA]</scope>
    <source>
        <strain evidence="6">DT28</strain>
    </source>
</reference>
<dbReference type="InterPro" id="IPR000101">
    <property type="entry name" value="GGT_peptidase"/>
</dbReference>
<keyword evidence="4" id="KW-0378">Hydrolase</keyword>
<evidence type="ECO:0000256" key="4">
    <source>
        <dbReference type="RuleBase" id="RU368036"/>
    </source>
</evidence>
<dbReference type="InterPro" id="IPR043137">
    <property type="entry name" value="GGT_ssub_C"/>
</dbReference>
<comment type="catalytic activity">
    <reaction evidence="1 4">
        <text>an S-substituted glutathione + H2O = an S-substituted L-cysteinylglycine + L-glutamate</text>
        <dbReference type="Rhea" id="RHEA:59468"/>
        <dbReference type="ChEBI" id="CHEBI:15377"/>
        <dbReference type="ChEBI" id="CHEBI:29985"/>
        <dbReference type="ChEBI" id="CHEBI:90779"/>
        <dbReference type="ChEBI" id="CHEBI:143103"/>
        <dbReference type="EC" id="3.4.19.13"/>
    </reaction>
</comment>
<gene>
    <name evidence="5" type="primary">ggt</name>
    <name evidence="5" type="ORF">ACFO3I_12795</name>
</gene>
<sequence>MQGFKRFMLWAFGLLVLAALTAIVVGWSYQNAKGSDYAPFQANAVYAPNGVVTTSQPLASQAGLAVLQRGGNAVDAAVTAAAVLSVVEPYMTGIGGDMFSLLWSEKEQRLIGINGSGYAGELMTMERIGDRGKVPDEGPHSITLPGALSGWAMLLEKHGTLTLAEALAPAIALAEQGFPVSEVTANEWALFESKLSWDPGAKATFLVGDGRAPKVGEWFSNPDYANTLKLIAAQGPEVLYGGELGDKIAGRVQQLGGFLTAADFARYQAQWVEPLSVSFKDYRLWELPPNGQGIAALEMLKLLEPYDLAAMQHNSAAYLHHLIEAKKLAYADLEHFVGDPDFMQVAPEQLLSDAVIAKRRQQINPDTAMQRADPETSLTTSETTYLSVADKDGNMVSFINSLAGTFGSGIVVPGTGFALQNRGVGLSMQPGRANSVAPGRRPFHTIIPGFVTKTDAKGNQQPWLSYGVVGGPQQPQAHVQVLLNMLLFGMDVQQAIDAPRFRHWEENNVSFEPGIAEATVEQLYSMGHAPQNPLMSTAQSIFLGNSRGLLFGGGQGVMKLEKGYVAGSDSRRDGVAAAH</sequence>
<keyword evidence="6" id="KW-1185">Reference proteome</keyword>
<comment type="subunit">
    <text evidence="4">This enzyme consists of two polypeptide chains, which are synthesized in precursor form from a single polypeptide.</text>
</comment>
<comment type="pathway">
    <text evidence="4">Sulfur metabolism; glutathione metabolism.</text>
</comment>
<evidence type="ECO:0000313" key="5">
    <source>
        <dbReference type="EMBL" id="MFC4655886.1"/>
    </source>
</evidence>
<dbReference type="EMBL" id="JBHSGB010000010">
    <property type="protein sequence ID" value="MFC4655886.1"/>
    <property type="molecule type" value="Genomic_DNA"/>
</dbReference>
<evidence type="ECO:0000256" key="1">
    <source>
        <dbReference type="ARBA" id="ARBA00001049"/>
    </source>
</evidence>
<dbReference type="PANTHER" id="PTHR43881">
    <property type="entry name" value="GAMMA-GLUTAMYLTRANSPEPTIDASE (AFU_ORTHOLOGUE AFUA_4G13580)"/>
    <property type="match status" value="1"/>
</dbReference>
<dbReference type="Gene3D" id="3.60.20.40">
    <property type="match status" value="1"/>
</dbReference>
<dbReference type="RefSeq" id="WP_377334403.1">
    <property type="nucleotide sequence ID" value="NZ_JBHSGB010000010.1"/>
</dbReference>
<comment type="caution">
    <text evidence="5">The sequence shown here is derived from an EMBL/GenBank/DDBJ whole genome shotgun (WGS) entry which is preliminary data.</text>
</comment>
<comment type="similarity">
    <text evidence="4">Belongs to the gamma-glutamyltransferase family.</text>
</comment>
<keyword evidence="4 5" id="KW-0808">Transferase</keyword>
<dbReference type="EC" id="3.4.19.13" evidence="4"/>
<evidence type="ECO:0000256" key="2">
    <source>
        <dbReference type="ARBA" id="ARBA00001089"/>
    </source>
</evidence>
<proteinExistence type="inferred from homology"/>
<protein>
    <recommendedName>
        <fullName evidence="4">Glutathione hydrolase proenzyme</fullName>
        <ecNumber evidence="4">2.3.2.2</ecNumber>
        <ecNumber evidence="4">3.4.19.13</ecNumber>
    </recommendedName>
    <component>
        <recommendedName>
            <fullName evidence="4">Glutathione hydrolase large chain</fullName>
        </recommendedName>
    </component>
    <component>
        <recommendedName>
            <fullName evidence="4">Glutathione hydrolase small chain</fullName>
        </recommendedName>
    </component>
</protein>
<dbReference type="PANTHER" id="PTHR43881:SF1">
    <property type="entry name" value="GAMMA-GLUTAMYLTRANSPEPTIDASE (AFU_ORTHOLOGUE AFUA_4G13580)"/>
    <property type="match status" value="1"/>
</dbReference>
<dbReference type="InterPro" id="IPR052896">
    <property type="entry name" value="GGT-like_enzyme"/>
</dbReference>
<keyword evidence="4" id="KW-0317">Glutathione biosynthesis</keyword>
<comment type="catalytic activity">
    <reaction evidence="3 4">
        <text>an N-terminal (5-L-glutamyl)-[peptide] + an alpha-amino acid = 5-L-glutamyl amino acid + an N-terminal L-alpha-aminoacyl-[peptide]</text>
        <dbReference type="Rhea" id="RHEA:23904"/>
        <dbReference type="Rhea" id="RHEA-COMP:9780"/>
        <dbReference type="Rhea" id="RHEA-COMP:9795"/>
        <dbReference type="ChEBI" id="CHEBI:77644"/>
        <dbReference type="ChEBI" id="CHEBI:78597"/>
        <dbReference type="ChEBI" id="CHEBI:78599"/>
        <dbReference type="ChEBI" id="CHEBI:78608"/>
        <dbReference type="EC" id="2.3.2.2"/>
    </reaction>
</comment>